<dbReference type="Gene3D" id="1.10.1660.10">
    <property type="match status" value="1"/>
</dbReference>
<dbReference type="EMBL" id="FPHD01000016">
    <property type="protein sequence ID" value="SFV51949.1"/>
    <property type="molecule type" value="Genomic_DNA"/>
</dbReference>
<feature type="domain" description="HTH merR-type" evidence="1">
    <location>
        <begin position="2"/>
        <end position="72"/>
    </location>
</feature>
<dbReference type="SUPFAM" id="SSF46955">
    <property type="entry name" value="Putative DNA-binding domain"/>
    <property type="match status" value="1"/>
</dbReference>
<dbReference type="SMART" id="SM00422">
    <property type="entry name" value="HTH_MERR"/>
    <property type="match status" value="1"/>
</dbReference>
<name>A0A1W1BEM2_9ZZZZ</name>
<dbReference type="InterPro" id="IPR000551">
    <property type="entry name" value="MerR-type_HTH_dom"/>
</dbReference>
<gene>
    <name evidence="2" type="ORF">MNB_SV-8-1169</name>
</gene>
<dbReference type="InterPro" id="IPR009061">
    <property type="entry name" value="DNA-bd_dom_put_sf"/>
</dbReference>
<sequence>MALKMKELMALSDESKSTILFYIKEGLLPKPQKPKPNVHLYDASCVQILKFIKYLQHNFSYSLAEIKTIFQDNNFDFDGSFEMMVRSLELISGGRDNQWYSKKAFLSLLHIDEKKLNVYKEKGYLFERAKGFSSKEVEIGEILLRTEALGLDSSLLDAYVADAKVLAQKENEVGAKLLKNDEESHNARYELLFDLVLTLKPYIFNMHTVQTHQNIIKKDA</sequence>
<dbReference type="Pfam" id="PF13411">
    <property type="entry name" value="MerR_1"/>
    <property type="match status" value="1"/>
</dbReference>
<evidence type="ECO:0000259" key="1">
    <source>
        <dbReference type="PROSITE" id="PS50937"/>
    </source>
</evidence>
<proteinExistence type="predicted"/>
<dbReference type="GO" id="GO:0003677">
    <property type="term" value="F:DNA binding"/>
    <property type="evidence" value="ECO:0007669"/>
    <property type="project" value="InterPro"/>
</dbReference>
<reference evidence="2" key="1">
    <citation type="submission" date="2016-10" db="EMBL/GenBank/DDBJ databases">
        <authorList>
            <person name="de Groot N.N."/>
        </authorList>
    </citation>
    <scope>NUCLEOTIDE SEQUENCE</scope>
</reference>
<dbReference type="AlphaFoldDB" id="A0A1W1BEM2"/>
<dbReference type="GO" id="GO:0006355">
    <property type="term" value="P:regulation of DNA-templated transcription"/>
    <property type="evidence" value="ECO:0007669"/>
    <property type="project" value="InterPro"/>
</dbReference>
<dbReference type="PROSITE" id="PS50937">
    <property type="entry name" value="HTH_MERR_2"/>
    <property type="match status" value="1"/>
</dbReference>
<protein>
    <submittedName>
        <fullName evidence="2">Transcriptional regulator, MerR family</fullName>
    </submittedName>
</protein>
<organism evidence="2">
    <name type="scientific">hydrothermal vent metagenome</name>
    <dbReference type="NCBI Taxonomy" id="652676"/>
    <lineage>
        <taxon>unclassified sequences</taxon>
        <taxon>metagenomes</taxon>
        <taxon>ecological metagenomes</taxon>
    </lineage>
</organism>
<accession>A0A1W1BEM2</accession>
<evidence type="ECO:0000313" key="2">
    <source>
        <dbReference type="EMBL" id="SFV51949.1"/>
    </source>
</evidence>